<dbReference type="InterPro" id="IPR036086">
    <property type="entry name" value="ParB/Sulfiredoxin_sf"/>
</dbReference>
<organism evidence="6 7">
    <name type="scientific">Roseiconus nitratireducens</name>
    <dbReference type="NCBI Taxonomy" id="2605748"/>
    <lineage>
        <taxon>Bacteria</taxon>
        <taxon>Pseudomonadati</taxon>
        <taxon>Planctomycetota</taxon>
        <taxon>Planctomycetia</taxon>
        <taxon>Pirellulales</taxon>
        <taxon>Pirellulaceae</taxon>
        <taxon>Roseiconus</taxon>
    </lineage>
</organism>
<dbReference type="Proteomes" id="UP000324479">
    <property type="component" value="Unassembled WGS sequence"/>
</dbReference>
<dbReference type="PANTHER" id="PTHR33375">
    <property type="entry name" value="CHROMOSOME-PARTITIONING PROTEIN PARB-RELATED"/>
    <property type="match status" value="1"/>
</dbReference>
<dbReference type="SUPFAM" id="SSF53335">
    <property type="entry name" value="S-adenosyl-L-methionine-dependent methyltransferases"/>
    <property type="match status" value="1"/>
</dbReference>
<comment type="similarity">
    <text evidence="3">Belongs to the N(4)/N(6)-methyltransferase family.</text>
</comment>
<evidence type="ECO:0000256" key="2">
    <source>
        <dbReference type="ARBA" id="ARBA00022679"/>
    </source>
</evidence>
<feature type="domain" description="ParB-like N-terminal" evidence="5">
    <location>
        <begin position="4"/>
        <end position="89"/>
    </location>
</feature>
<sequence length="424" mass="47134">MQVEMWSLDRIKPYENNPRINDDAVAPVVQSINEFGFRQPIVVDPDGVIIVGHTRFKAAQQLQLTEVPVHVARDLEPEAVRAYRIADNRTSENAEWDYDLLPLEIAALQDIGFDCELIGFDSDELAKLLNPGVGQGLTDPDEVPEPPDEAITQPGDIWILGNHRLMCGDSSKPEDLDRLLDGQPIHLVHMDPPYNVSVSPRSKNAIAAGNSTFAGDGKKAKGEQKMRAKDRPLANDFISEEEFDRLLLAWFENASRVLVPGGCAYVWGGYANLGNYPGPLKQAGIYFSQAIVWDKQHPVMTRKDFMGAFELCFYGWKEGAGHKYYGPNNATDLWHVKKVNPQAMVHLTEKPVELAVNAIQYSSKHGQNVLDLFGGSGSTLIGAEQTGRNAFLMELDPPYCDVIVERWEMFTGKKAERVGQEVSA</sequence>
<dbReference type="InterPro" id="IPR001091">
    <property type="entry name" value="RM_Methyltransferase"/>
</dbReference>
<dbReference type="GO" id="GO:0045881">
    <property type="term" value="P:positive regulation of sporulation resulting in formation of a cellular spore"/>
    <property type="evidence" value="ECO:0007669"/>
    <property type="project" value="TreeGrafter"/>
</dbReference>
<feature type="compositionally biased region" description="Basic and acidic residues" evidence="4">
    <location>
        <begin position="216"/>
        <end position="226"/>
    </location>
</feature>
<dbReference type="InterPro" id="IPR050336">
    <property type="entry name" value="Chromosome_partition/occlusion"/>
</dbReference>
<evidence type="ECO:0000313" key="7">
    <source>
        <dbReference type="Proteomes" id="UP000324479"/>
    </source>
</evidence>
<dbReference type="SMART" id="SM00470">
    <property type="entry name" value="ParB"/>
    <property type="match status" value="1"/>
</dbReference>
<dbReference type="Pfam" id="PF01555">
    <property type="entry name" value="N6_N4_Mtase"/>
    <property type="match status" value="1"/>
</dbReference>
<evidence type="ECO:0000313" key="6">
    <source>
        <dbReference type="EMBL" id="KAA5541498.1"/>
    </source>
</evidence>
<dbReference type="SUPFAM" id="SSF110849">
    <property type="entry name" value="ParB/Sulfiredoxin"/>
    <property type="match status" value="1"/>
</dbReference>
<feature type="region of interest" description="Disordered" evidence="4">
    <location>
        <begin position="207"/>
        <end position="226"/>
    </location>
</feature>
<dbReference type="GO" id="GO:0005694">
    <property type="term" value="C:chromosome"/>
    <property type="evidence" value="ECO:0007669"/>
    <property type="project" value="TreeGrafter"/>
</dbReference>
<dbReference type="GO" id="GO:0008170">
    <property type="term" value="F:N-methyltransferase activity"/>
    <property type="evidence" value="ECO:0007669"/>
    <property type="project" value="InterPro"/>
</dbReference>
<dbReference type="GO" id="GO:0032259">
    <property type="term" value="P:methylation"/>
    <property type="evidence" value="ECO:0007669"/>
    <property type="project" value="UniProtKB-KW"/>
</dbReference>
<evidence type="ECO:0000256" key="1">
    <source>
        <dbReference type="ARBA" id="ARBA00022603"/>
    </source>
</evidence>
<dbReference type="Pfam" id="PF02195">
    <property type="entry name" value="ParB_N"/>
    <property type="match status" value="1"/>
</dbReference>
<dbReference type="EC" id="2.1.1.-" evidence="3"/>
<name>A0A5M6D219_9BACT</name>
<dbReference type="Gene3D" id="3.40.50.150">
    <property type="entry name" value="Vaccinia Virus protein VP39"/>
    <property type="match status" value="1"/>
</dbReference>
<proteinExistence type="inferred from homology"/>
<dbReference type="EMBL" id="VWOX01000010">
    <property type="protein sequence ID" value="KAA5541498.1"/>
    <property type="molecule type" value="Genomic_DNA"/>
</dbReference>
<dbReference type="GO" id="GO:0003677">
    <property type="term" value="F:DNA binding"/>
    <property type="evidence" value="ECO:0007669"/>
    <property type="project" value="InterPro"/>
</dbReference>
<dbReference type="InterPro" id="IPR002941">
    <property type="entry name" value="DNA_methylase_N4/N6"/>
</dbReference>
<dbReference type="PRINTS" id="PR00508">
    <property type="entry name" value="S21N4MTFRASE"/>
</dbReference>
<keyword evidence="7" id="KW-1185">Reference proteome</keyword>
<keyword evidence="1" id="KW-0489">Methyltransferase</keyword>
<dbReference type="InterPro" id="IPR029063">
    <property type="entry name" value="SAM-dependent_MTases_sf"/>
</dbReference>
<evidence type="ECO:0000259" key="5">
    <source>
        <dbReference type="SMART" id="SM00470"/>
    </source>
</evidence>
<keyword evidence="2" id="KW-0808">Transferase</keyword>
<accession>A0A5M6D219</accession>
<dbReference type="Gene3D" id="3.90.1530.10">
    <property type="entry name" value="Conserved hypothetical protein from pyrococcus furiosus pfu- 392566-001, ParB domain"/>
    <property type="match status" value="1"/>
</dbReference>
<dbReference type="InterPro" id="IPR003115">
    <property type="entry name" value="ParB_N"/>
</dbReference>
<dbReference type="CDD" id="cd16402">
    <property type="entry name" value="ParB_N_like_MT"/>
    <property type="match status" value="1"/>
</dbReference>
<dbReference type="AlphaFoldDB" id="A0A5M6D219"/>
<dbReference type="GO" id="GO:0007059">
    <property type="term" value="P:chromosome segregation"/>
    <property type="evidence" value="ECO:0007669"/>
    <property type="project" value="TreeGrafter"/>
</dbReference>
<dbReference type="InterPro" id="IPR015840">
    <property type="entry name" value="DNA_MeTrfase_ParB"/>
</dbReference>
<gene>
    <name evidence="6" type="ORF">FYK55_18240</name>
</gene>
<evidence type="ECO:0000256" key="3">
    <source>
        <dbReference type="RuleBase" id="RU362026"/>
    </source>
</evidence>
<evidence type="ECO:0000256" key="4">
    <source>
        <dbReference type="SAM" id="MobiDB-lite"/>
    </source>
</evidence>
<comment type="caution">
    <text evidence="6">The sequence shown here is derived from an EMBL/GenBank/DDBJ whole genome shotgun (WGS) entry which is preliminary data.</text>
</comment>
<dbReference type="RefSeq" id="WP_150077885.1">
    <property type="nucleotide sequence ID" value="NZ_VWOX01000010.1"/>
</dbReference>
<dbReference type="PIRSF" id="PIRSF036758">
    <property type="entry name" value="Aden_M_ParB"/>
    <property type="match status" value="1"/>
</dbReference>
<protein>
    <recommendedName>
        <fullName evidence="3">Methyltransferase</fullName>
        <ecNumber evidence="3">2.1.1.-</ecNumber>
    </recommendedName>
</protein>
<reference evidence="6 7" key="1">
    <citation type="submission" date="2019-08" db="EMBL/GenBank/DDBJ databases">
        <authorList>
            <person name="Dhanesh K."/>
            <person name="Kumar G."/>
            <person name="Sasikala C."/>
            <person name="Venkata Ramana C."/>
        </authorList>
    </citation>
    <scope>NUCLEOTIDE SEQUENCE [LARGE SCALE GENOMIC DNA]</scope>
    <source>
        <strain evidence="6 7">JC645</strain>
    </source>
</reference>
<dbReference type="PANTHER" id="PTHR33375:SF1">
    <property type="entry name" value="CHROMOSOME-PARTITIONING PROTEIN PARB-RELATED"/>
    <property type="match status" value="1"/>
</dbReference>